<dbReference type="Proteomes" id="UP000005778">
    <property type="component" value="Chromosome"/>
</dbReference>
<evidence type="ECO:0000256" key="1">
    <source>
        <dbReference type="SAM" id="MobiDB-lite"/>
    </source>
</evidence>
<organism evidence="2 3">
    <name type="scientific">Desulfobacter postgatei 2ac9</name>
    <dbReference type="NCBI Taxonomy" id="879212"/>
    <lineage>
        <taxon>Bacteria</taxon>
        <taxon>Pseudomonadati</taxon>
        <taxon>Thermodesulfobacteriota</taxon>
        <taxon>Desulfobacteria</taxon>
        <taxon>Desulfobacterales</taxon>
        <taxon>Desulfobacteraceae</taxon>
        <taxon>Desulfobacter</taxon>
    </lineage>
</organism>
<feature type="region of interest" description="Disordered" evidence="1">
    <location>
        <begin position="1"/>
        <end position="53"/>
    </location>
</feature>
<reference evidence="2 3" key="1">
    <citation type="submission" date="2011-09" db="EMBL/GenBank/DDBJ databases">
        <authorList>
            <consortium name="US DOE Joint Genome Institute (JGI-PGF)"/>
            <person name="Lucas S."/>
            <person name="Han J."/>
            <person name="Lapidus A."/>
            <person name="Cheng J.-F."/>
            <person name="Goodwin L."/>
            <person name="Pitluck S."/>
            <person name="Peters L."/>
            <person name="Land M.L."/>
            <person name="Hauser L."/>
            <person name="Orellana R."/>
            <person name="Lovley D."/>
            <person name="Woyke T.J."/>
        </authorList>
    </citation>
    <scope>NUCLEOTIDE SEQUENCE [LARGE SCALE GENOMIC DNA]</scope>
    <source>
        <strain evidence="2 3">2ac9</strain>
    </source>
</reference>
<evidence type="ECO:0000313" key="3">
    <source>
        <dbReference type="Proteomes" id="UP000005778"/>
    </source>
</evidence>
<sequence>MTREKFSRNKGKSPRFKESYDEDYDWQDQKEDQKRRKKMNKKPKRPTDTMDKW</sequence>
<gene>
    <name evidence="2" type="ORF">DespoDRAFT_01588</name>
</gene>
<name>I5B205_9BACT</name>
<dbReference type="RefSeq" id="WP_004072673.1">
    <property type="nucleotide sequence ID" value="NZ_CM001488.1"/>
</dbReference>
<proteinExistence type="predicted"/>
<dbReference type="EMBL" id="CM001488">
    <property type="protein sequence ID" value="EIM63518.1"/>
    <property type="molecule type" value="Genomic_DNA"/>
</dbReference>
<protein>
    <submittedName>
        <fullName evidence="2">Uncharacterized protein</fullName>
    </submittedName>
</protein>
<reference evidence="2 3" key="2">
    <citation type="submission" date="2012-02" db="EMBL/GenBank/DDBJ databases">
        <title>Improved High-Quality Draft sequence of Desulfobacter postgatei 2ac9.</title>
        <authorList>
            <consortium name="US DOE Joint Genome Institute"/>
            <person name="Lucas S."/>
            <person name="Han J."/>
            <person name="Lapidus A."/>
            <person name="Cheng J.-F."/>
            <person name="Goodwin L."/>
            <person name="Pitluck S."/>
            <person name="Peters L."/>
            <person name="Ovchinnikova G."/>
            <person name="Held B."/>
            <person name="Detter J.C."/>
            <person name="Han C."/>
            <person name="Tapia R."/>
            <person name="Land M."/>
            <person name="Hauser L."/>
            <person name="Kyrpides N."/>
            <person name="Ivanova N."/>
            <person name="Pagani I."/>
            <person name="Orellana R."/>
            <person name="Lovley D."/>
            <person name="Woyke T."/>
        </authorList>
    </citation>
    <scope>NUCLEOTIDE SEQUENCE [LARGE SCALE GENOMIC DNA]</scope>
    <source>
        <strain evidence="2 3">2ac9</strain>
    </source>
</reference>
<evidence type="ECO:0000313" key="2">
    <source>
        <dbReference type="EMBL" id="EIM63518.1"/>
    </source>
</evidence>
<accession>I5B205</accession>
<dbReference type="AlphaFoldDB" id="I5B205"/>
<dbReference type="STRING" id="879212.DespoDRAFT_01588"/>
<keyword evidence="3" id="KW-1185">Reference proteome</keyword>
<feature type="compositionally biased region" description="Basic residues" evidence="1">
    <location>
        <begin position="35"/>
        <end position="44"/>
    </location>
</feature>
<dbReference type="HOGENOM" id="CLU_3060929_0_0_7"/>